<evidence type="ECO:0000313" key="4">
    <source>
        <dbReference type="EMBL" id="QLI58094.1"/>
    </source>
</evidence>
<sequence length="150" mass="16783">MVNETVVEAATPGKVPKVVVVVCLLRGNKVLLGRRRSSLGDSTFSLPGGHLEFGESFEECATREVKEETGLDIEKLEFLTVTNNMFLDKAKPYHYVVISIRAVLADHQQPQNIEPDFCDGCGWYEWNILPKPLFSPLEKAIQAGFNPFPF</sequence>
<dbReference type="PANTHER" id="PTHR16099">
    <property type="entry name" value="8-OXO-DGTP DIPHOSPHATES NUDT15"/>
    <property type="match status" value="1"/>
</dbReference>
<dbReference type="CDD" id="cd04678">
    <property type="entry name" value="NUDIX_MTH2_Nudt15"/>
    <property type="match status" value="1"/>
</dbReference>
<dbReference type="Pfam" id="PF00293">
    <property type="entry name" value="NUDIX"/>
    <property type="match status" value="1"/>
</dbReference>
<dbReference type="FunFam" id="3.90.79.10:FF:000060">
    <property type="entry name" value="Nudix hydrolase 1"/>
    <property type="match status" value="1"/>
</dbReference>
<feature type="domain" description="Nudix hydrolase" evidence="3">
    <location>
        <begin position="15"/>
        <end position="147"/>
    </location>
</feature>
<dbReference type="GO" id="GO:0005829">
    <property type="term" value="C:cytosol"/>
    <property type="evidence" value="ECO:0007669"/>
    <property type="project" value="TreeGrafter"/>
</dbReference>
<name>A0A7D5UJM9_ROSHC</name>
<dbReference type="EMBL" id="MT362558">
    <property type="protein sequence ID" value="QLI58094.1"/>
    <property type="molecule type" value="Genomic_DNA"/>
</dbReference>
<proteinExistence type="inferred from homology"/>
<dbReference type="InterPro" id="IPR020476">
    <property type="entry name" value="Nudix_hydrolase"/>
</dbReference>
<keyword evidence="1 2" id="KW-0378">Hydrolase</keyword>
<dbReference type="PANTHER" id="PTHR16099:SF5">
    <property type="entry name" value="NUCLEOTIDE TRIPHOSPHATE DIPHOSPHATASE NUDT15"/>
    <property type="match status" value="1"/>
</dbReference>
<dbReference type="PRINTS" id="PR00502">
    <property type="entry name" value="NUDIXFAMILY"/>
</dbReference>
<organism evidence="4">
    <name type="scientific">Rosa hybrid cultivar</name>
    <dbReference type="NCBI Taxonomy" id="128735"/>
    <lineage>
        <taxon>Eukaryota</taxon>
        <taxon>Viridiplantae</taxon>
        <taxon>Streptophyta</taxon>
        <taxon>Embryophyta</taxon>
        <taxon>Tracheophyta</taxon>
        <taxon>Spermatophyta</taxon>
        <taxon>Magnoliopsida</taxon>
        <taxon>eudicotyledons</taxon>
        <taxon>Gunneridae</taxon>
        <taxon>Pentapetalae</taxon>
        <taxon>rosids</taxon>
        <taxon>fabids</taxon>
        <taxon>Rosales</taxon>
        <taxon>Rosaceae</taxon>
        <taxon>Rosoideae</taxon>
        <taxon>Rosoideae incertae sedis</taxon>
        <taxon>Rosa</taxon>
    </lineage>
</organism>
<dbReference type="InterPro" id="IPR000086">
    <property type="entry name" value="NUDIX_hydrolase_dom"/>
</dbReference>
<evidence type="ECO:0000256" key="1">
    <source>
        <dbReference type="ARBA" id="ARBA00022801"/>
    </source>
</evidence>
<dbReference type="PROSITE" id="PS51462">
    <property type="entry name" value="NUDIX"/>
    <property type="match status" value="1"/>
</dbReference>
<dbReference type="GO" id="GO:0006203">
    <property type="term" value="P:dGTP catabolic process"/>
    <property type="evidence" value="ECO:0007669"/>
    <property type="project" value="TreeGrafter"/>
</dbReference>
<dbReference type="InterPro" id="IPR020084">
    <property type="entry name" value="NUDIX_hydrolase_CS"/>
</dbReference>
<dbReference type="AlphaFoldDB" id="A0A7D5UJM9"/>
<protein>
    <submittedName>
        <fullName evidence="4">Nudix hydrolase 1-2b</fullName>
    </submittedName>
</protein>
<dbReference type="Gene3D" id="3.90.79.10">
    <property type="entry name" value="Nucleoside Triphosphate Pyrophosphohydrolase"/>
    <property type="match status" value="1"/>
</dbReference>
<dbReference type="GO" id="GO:0035539">
    <property type="term" value="F:8-oxo-7,8-dihydrodeoxyguanosine triphosphate pyrophosphatase activity"/>
    <property type="evidence" value="ECO:0007669"/>
    <property type="project" value="TreeGrafter"/>
</dbReference>
<evidence type="ECO:0000256" key="2">
    <source>
        <dbReference type="RuleBase" id="RU003476"/>
    </source>
</evidence>
<dbReference type="InterPro" id="IPR015797">
    <property type="entry name" value="NUDIX_hydrolase-like_dom_sf"/>
</dbReference>
<dbReference type="SUPFAM" id="SSF55811">
    <property type="entry name" value="Nudix"/>
    <property type="match status" value="1"/>
</dbReference>
<dbReference type="PROSITE" id="PS00893">
    <property type="entry name" value="NUDIX_BOX"/>
    <property type="match status" value="1"/>
</dbReference>
<accession>A0A7D5UJM9</accession>
<comment type="similarity">
    <text evidence="2">Belongs to the Nudix hydrolase family.</text>
</comment>
<evidence type="ECO:0000259" key="3">
    <source>
        <dbReference type="PROSITE" id="PS51462"/>
    </source>
</evidence>
<reference evidence="4" key="1">
    <citation type="journal article" date="2020" name="Plant J.">
        <title>Functional diversification in the Nudix hydrolase gene family drives sesquiterpene biosynthesis in Rosa x wichurana.</title>
        <authorList>
            <person name="Sun P."/>
            <person name="Degut C."/>
            <person name="Rety S."/>
            <person name="Caissard J.C."/>
            <person name="Hibrand-Saint Oyant L."/>
            <person name="Bony A."/>
            <person name="Paramita S.N."/>
            <person name="Conart C."/>
            <person name="Magnard J.L."/>
            <person name="Jeauffre J."/>
            <person name="Abd-El-Haliem A.M."/>
            <person name="Marie-Magdelaine J."/>
            <person name="Thouroude T."/>
            <person name="Baltenweck R."/>
            <person name="Tisne C."/>
            <person name="Foucher F."/>
            <person name="Haring M."/>
            <person name="Hugueney P."/>
            <person name="Schuurink R.C."/>
            <person name="Baudino S."/>
        </authorList>
    </citation>
    <scope>NUCLEOTIDE SEQUENCE</scope>
</reference>